<sequence>MTVVAIMNCVVKSMPQAPLSAKSYKELKNTHPRGKAGRYTGGTRLRGFFTRQDTEEVKDFMMKREEVKATNLMLPRDFSCGVDDQGEEEELEMLDSSGDKINSGQKSKRPLPRKTKSQGSNGLVCRS</sequence>
<feature type="compositionally biased region" description="Basic residues" evidence="1">
    <location>
        <begin position="106"/>
        <end position="116"/>
    </location>
</feature>
<name>A0ABR2GBC7_9ROSI</name>
<evidence type="ECO:0000313" key="2">
    <source>
        <dbReference type="EMBL" id="KAK8600216.1"/>
    </source>
</evidence>
<protein>
    <submittedName>
        <fullName evidence="2">Uncharacterized protein</fullName>
    </submittedName>
</protein>
<feature type="compositionally biased region" description="Acidic residues" evidence="1">
    <location>
        <begin position="84"/>
        <end position="93"/>
    </location>
</feature>
<comment type="caution">
    <text evidence="2">The sequence shown here is derived from an EMBL/GenBank/DDBJ whole genome shotgun (WGS) entry which is preliminary data.</text>
</comment>
<reference evidence="2 3" key="1">
    <citation type="journal article" date="2024" name="G3 (Bethesda)">
        <title>Genome assembly of Hibiscus sabdariffa L. provides insights into metabolisms of medicinal natural products.</title>
        <authorList>
            <person name="Kim T."/>
        </authorList>
    </citation>
    <scope>NUCLEOTIDE SEQUENCE [LARGE SCALE GENOMIC DNA]</scope>
    <source>
        <strain evidence="2">TK-2024</strain>
        <tissue evidence="2">Old leaves</tissue>
    </source>
</reference>
<evidence type="ECO:0000256" key="1">
    <source>
        <dbReference type="SAM" id="MobiDB-lite"/>
    </source>
</evidence>
<dbReference type="Proteomes" id="UP001472677">
    <property type="component" value="Unassembled WGS sequence"/>
</dbReference>
<organism evidence="2 3">
    <name type="scientific">Hibiscus sabdariffa</name>
    <name type="common">roselle</name>
    <dbReference type="NCBI Taxonomy" id="183260"/>
    <lineage>
        <taxon>Eukaryota</taxon>
        <taxon>Viridiplantae</taxon>
        <taxon>Streptophyta</taxon>
        <taxon>Embryophyta</taxon>
        <taxon>Tracheophyta</taxon>
        <taxon>Spermatophyta</taxon>
        <taxon>Magnoliopsida</taxon>
        <taxon>eudicotyledons</taxon>
        <taxon>Gunneridae</taxon>
        <taxon>Pentapetalae</taxon>
        <taxon>rosids</taxon>
        <taxon>malvids</taxon>
        <taxon>Malvales</taxon>
        <taxon>Malvaceae</taxon>
        <taxon>Malvoideae</taxon>
        <taxon>Hibiscus</taxon>
    </lineage>
</organism>
<feature type="region of interest" description="Disordered" evidence="1">
    <location>
        <begin position="23"/>
        <end position="42"/>
    </location>
</feature>
<accession>A0ABR2GBC7</accession>
<evidence type="ECO:0000313" key="3">
    <source>
        <dbReference type="Proteomes" id="UP001472677"/>
    </source>
</evidence>
<feature type="region of interest" description="Disordered" evidence="1">
    <location>
        <begin position="78"/>
        <end position="127"/>
    </location>
</feature>
<dbReference type="EMBL" id="JBBPBM010000001">
    <property type="protein sequence ID" value="KAK8600216.1"/>
    <property type="molecule type" value="Genomic_DNA"/>
</dbReference>
<proteinExistence type="predicted"/>
<keyword evidence="3" id="KW-1185">Reference proteome</keyword>
<gene>
    <name evidence="2" type="ORF">V6N12_050072</name>
</gene>